<gene>
    <name evidence="2" type="ORF">SAMN05421663_10643</name>
</gene>
<evidence type="ECO:0000313" key="3">
    <source>
        <dbReference type="Proteomes" id="UP000198666"/>
    </source>
</evidence>
<name>A0A1G6RGK8_9BACI</name>
<dbReference type="STRING" id="361279.SAMN05421663_10643"/>
<sequence>MAKISALVLKPERDFAAKSVPSDPQGIQKYVGGSPIMTRLVDGIVVVSNENATENDPLNFTIFQRHNDHVHELGKLHGDAVFAAESDKGLTSLDKDQKQTVKDWFQFGRDKLLLNE</sequence>
<keyword evidence="3" id="KW-1185">Reference proteome</keyword>
<dbReference type="InterPro" id="IPR024559">
    <property type="entry name" value="DUF3846"/>
</dbReference>
<accession>A0A1G6RGK8</accession>
<evidence type="ECO:0000313" key="2">
    <source>
        <dbReference type="EMBL" id="SDD03137.1"/>
    </source>
</evidence>
<dbReference type="EMBL" id="FMZB01000006">
    <property type="protein sequence ID" value="SDD03137.1"/>
    <property type="molecule type" value="Genomic_DNA"/>
</dbReference>
<reference evidence="3" key="1">
    <citation type="submission" date="2016-10" db="EMBL/GenBank/DDBJ databases">
        <authorList>
            <person name="Varghese N."/>
            <person name="Submissions S."/>
        </authorList>
    </citation>
    <scope>NUCLEOTIDE SEQUENCE [LARGE SCALE GENOMIC DNA]</scope>
    <source>
        <strain evidence="3">DSM 21620</strain>
    </source>
</reference>
<proteinExistence type="predicted"/>
<dbReference type="RefSeq" id="WP_093727427.1">
    <property type="nucleotide sequence ID" value="NZ_FMZB01000006.1"/>
</dbReference>
<protein>
    <recommendedName>
        <fullName evidence="1">DUF3846 domain-containing protein</fullName>
    </recommendedName>
</protein>
<organism evidence="2 3">
    <name type="scientific">Terribacillus halophilus</name>
    <dbReference type="NCBI Taxonomy" id="361279"/>
    <lineage>
        <taxon>Bacteria</taxon>
        <taxon>Bacillati</taxon>
        <taxon>Bacillota</taxon>
        <taxon>Bacilli</taxon>
        <taxon>Bacillales</taxon>
        <taxon>Bacillaceae</taxon>
        <taxon>Terribacillus</taxon>
    </lineage>
</organism>
<dbReference type="Pfam" id="PF12957">
    <property type="entry name" value="DUF3846"/>
    <property type="match status" value="1"/>
</dbReference>
<feature type="domain" description="DUF3846" evidence="1">
    <location>
        <begin position="4"/>
        <end position="105"/>
    </location>
</feature>
<dbReference type="AlphaFoldDB" id="A0A1G6RGK8"/>
<dbReference type="Proteomes" id="UP000198666">
    <property type="component" value="Unassembled WGS sequence"/>
</dbReference>
<evidence type="ECO:0000259" key="1">
    <source>
        <dbReference type="Pfam" id="PF12957"/>
    </source>
</evidence>
<dbReference type="OrthoDB" id="2966621at2"/>